<evidence type="ECO:0000259" key="2">
    <source>
        <dbReference type="Pfam" id="PF25838"/>
    </source>
</evidence>
<dbReference type="Pfam" id="PF25838">
    <property type="entry name" value="Apionate_lact_M"/>
    <property type="match status" value="1"/>
</dbReference>
<dbReference type="AlphaFoldDB" id="A0A4R5DDJ6"/>
<dbReference type="OrthoDB" id="931854at2"/>
<gene>
    <name evidence="3" type="ORF">E1269_17715</name>
</gene>
<accession>A0A4R5DDJ6</accession>
<evidence type="ECO:0000313" key="4">
    <source>
        <dbReference type="Proteomes" id="UP000294739"/>
    </source>
</evidence>
<dbReference type="InParanoid" id="A0A4R5DDJ6"/>
<proteinExistence type="predicted"/>
<protein>
    <submittedName>
        <fullName evidence="3">Uncharacterized protein</fullName>
    </submittedName>
</protein>
<feature type="domain" description="D-apionate lactonase N-terminal" evidence="1">
    <location>
        <begin position="5"/>
        <end position="216"/>
    </location>
</feature>
<dbReference type="RefSeq" id="WP_131896909.1">
    <property type="nucleotide sequence ID" value="NZ_SMKZ01000025.1"/>
</dbReference>
<evidence type="ECO:0000313" key="3">
    <source>
        <dbReference type="EMBL" id="TDE08343.1"/>
    </source>
</evidence>
<name>A0A4R5DDJ6_9ACTN</name>
<evidence type="ECO:0000259" key="1">
    <source>
        <dbReference type="Pfam" id="PF25837"/>
    </source>
</evidence>
<dbReference type="Pfam" id="PF25837">
    <property type="entry name" value="Apionate_lact_N"/>
    <property type="match status" value="1"/>
</dbReference>
<reference evidence="3 4" key="1">
    <citation type="submission" date="2019-03" db="EMBL/GenBank/DDBJ databases">
        <title>Draft genome sequences of novel Actinobacteria.</title>
        <authorList>
            <person name="Sahin N."/>
            <person name="Ay H."/>
            <person name="Saygin H."/>
        </authorList>
    </citation>
    <scope>NUCLEOTIDE SEQUENCE [LARGE SCALE GENOMIC DNA]</scope>
    <source>
        <strain evidence="3 4">5K138</strain>
    </source>
</reference>
<organism evidence="3 4">
    <name type="scientific">Jiangella asiatica</name>
    <dbReference type="NCBI Taxonomy" id="2530372"/>
    <lineage>
        <taxon>Bacteria</taxon>
        <taxon>Bacillati</taxon>
        <taxon>Actinomycetota</taxon>
        <taxon>Actinomycetes</taxon>
        <taxon>Jiangellales</taxon>
        <taxon>Jiangellaceae</taxon>
        <taxon>Jiangella</taxon>
    </lineage>
</organism>
<sequence>MFSHARSRMWRSGPWSLELRGDELADLAWKDRPVLRGVRAVLRDRDWRTGEWTLGPITGGDDGDTLEVPVRSLSFGAGLSGTLRVHARGGILSVEFDAVSDREFETNRTGLVVLHPPRLAGTRLTVTHPDGSRESTRFPADISPHQPASDIAALAWDDDGLRVAVEFTGDVFEMEDQRNWTDASFKTYSRPLCLPFPYRLAPGERVRQSVTVTVSGAPSVTVHPPRERIELTPDGPFPAVGVAASTAPDPEPDGLSRIGRSLLVELDLAMSTWPAELARAAGRGLPLDVRVILPVPPPGGLLHELARRLRTHAVLRVAAFGTASHVSEAVLVAALRDALTTAGATVPVVGGSRSHFTELNRRRGDLPDELAGLTVALTPLFHELSTDQLVESVAMQRLVARQTVSYARGTPVHVGPITLRPRFNDAATTGSEPTDAVDPRQQAPELAAWTIASAAALAVPGVASLTYFEEWGPRGVRSASCDPFPVATAISHLAAAAGARALHGESPDGLVWAVGARHGDHDVVFTSNLDIATRTIAVSLDGRERRVVLPALSWRSFQVTPATPGRPTARG</sequence>
<keyword evidence="4" id="KW-1185">Reference proteome</keyword>
<dbReference type="InterPro" id="IPR058787">
    <property type="entry name" value="ApnL_M"/>
</dbReference>
<comment type="caution">
    <text evidence="3">The sequence shown here is derived from an EMBL/GenBank/DDBJ whole genome shotgun (WGS) entry which is preliminary data.</text>
</comment>
<dbReference type="Proteomes" id="UP000294739">
    <property type="component" value="Unassembled WGS sequence"/>
</dbReference>
<dbReference type="EMBL" id="SMKZ01000025">
    <property type="protein sequence ID" value="TDE08343.1"/>
    <property type="molecule type" value="Genomic_DNA"/>
</dbReference>
<feature type="domain" description="D-apionate lactonase TIM barrel" evidence="2">
    <location>
        <begin position="256"/>
        <end position="498"/>
    </location>
</feature>
<dbReference type="InterPro" id="IPR058788">
    <property type="entry name" value="ApnL_N"/>
</dbReference>